<dbReference type="Proteomes" id="UP000075243">
    <property type="component" value="Unassembled WGS sequence"/>
</dbReference>
<organism evidence="1 2">
    <name type="scientific">Cajanus cajan</name>
    <name type="common">Pigeon pea</name>
    <name type="synonym">Cajanus indicus</name>
    <dbReference type="NCBI Taxonomy" id="3821"/>
    <lineage>
        <taxon>Eukaryota</taxon>
        <taxon>Viridiplantae</taxon>
        <taxon>Streptophyta</taxon>
        <taxon>Embryophyta</taxon>
        <taxon>Tracheophyta</taxon>
        <taxon>Spermatophyta</taxon>
        <taxon>Magnoliopsida</taxon>
        <taxon>eudicotyledons</taxon>
        <taxon>Gunneridae</taxon>
        <taxon>Pentapetalae</taxon>
        <taxon>rosids</taxon>
        <taxon>fabids</taxon>
        <taxon>Fabales</taxon>
        <taxon>Fabaceae</taxon>
        <taxon>Papilionoideae</taxon>
        <taxon>50 kb inversion clade</taxon>
        <taxon>NPAAA clade</taxon>
        <taxon>indigoferoid/millettioid clade</taxon>
        <taxon>Phaseoleae</taxon>
        <taxon>Cajanus</taxon>
    </lineage>
</organism>
<dbReference type="CDD" id="cd09272">
    <property type="entry name" value="RNase_HI_RT_Ty1"/>
    <property type="match status" value="1"/>
</dbReference>
<reference evidence="1" key="1">
    <citation type="journal article" date="2012" name="Nat. Biotechnol.">
        <title>Draft genome sequence of pigeonpea (Cajanus cajan), an orphan legume crop of resource-poor farmers.</title>
        <authorList>
            <person name="Varshney R.K."/>
            <person name="Chen W."/>
            <person name="Li Y."/>
            <person name="Bharti A.K."/>
            <person name="Saxena R.K."/>
            <person name="Schlueter J.A."/>
            <person name="Donoghue M.T."/>
            <person name="Azam S."/>
            <person name="Fan G."/>
            <person name="Whaley A.M."/>
            <person name="Farmer A.D."/>
            <person name="Sheridan J."/>
            <person name="Iwata A."/>
            <person name="Tuteja R."/>
            <person name="Penmetsa R.V."/>
            <person name="Wu W."/>
            <person name="Upadhyaya H.D."/>
            <person name="Yang S.P."/>
            <person name="Shah T."/>
            <person name="Saxena K.B."/>
            <person name="Michael T."/>
            <person name="McCombie W.R."/>
            <person name="Yang B."/>
            <person name="Zhang G."/>
            <person name="Yang H."/>
            <person name="Wang J."/>
            <person name="Spillane C."/>
            <person name="Cook D.R."/>
            <person name="May G.D."/>
            <person name="Xu X."/>
            <person name="Jackson S.A."/>
        </authorList>
    </citation>
    <scope>NUCLEOTIDE SEQUENCE [LARGE SCALE GENOMIC DNA]</scope>
</reference>
<accession>A0A151QUR1</accession>
<sequence length="70" mass="7953">MTEFGLRVAANPFFHERTKHIEIDCHIVCEKLNSGLLKLLPISSSLQLADIYTKYLPPADFCHFCSKLGM</sequence>
<proteinExistence type="predicted"/>
<dbReference type="Gramene" id="C.cajan_40242.t">
    <property type="protein sequence ID" value="C.cajan_40242.t.cds1"/>
    <property type="gene ID" value="C.cajan_40242"/>
</dbReference>
<dbReference type="AlphaFoldDB" id="A0A151QUR1"/>
<protein>
    <submittedName>
        <fullName evidence="1">Copia protein</fullName>
    </submittedName>
</protein>
<gene>
    <name evidence="1" type="ORF">KK1_045104</name>
</gene>
<keyword evidence="2" id="KW-1185">Reference proteome</keyword>
<dbReference type="STRING" id="3821.A0A151QUR1"/>
<evidence type="ECO:0000313" key="2">
    <source>
        <dbReference type="Proteomes" id="UP000075243"/>
    </source>
</evidence>
<name>A0A151QUR1_CAJCA</name>
<dbReference type="EMBL" id="KQ484713">
    <property type="protein sequence ID" value="KYP33996.1"/>
    <property type="molecule type" value="Genomic_DNA"/>
</dbReference>
<evidence type="ECO:0000313" key="1">
    <source>
        <dbReference type="EMBL" id="KYP33996.1"/>
    </source>
</evidence>